<evidence type="ECO:0000256" key="1">
    <source>
        <dbReference type="ARBA" id="ARBA00001974"/>
    </source>
</evidence>
<name>A0ABY7ZKZ6_9ACTN</name>
<dbReference type="InterPro" id="IPR036188">
    <property type="entry name" value="FAD/NAD-bd_sf"/>
</dbReference>
<dbReference type="Gene3D" id="3.50.50.60">
    <property type="entry name" value="FAD/NAD(P)-binding domain"/>
    <property type="match status" value="1"/>
</dbReference>
<keyword evidence="6" id="KW-0560">Oxidoreductase</keyword>
<dbReference type="PIRSF" id="PIRSF000362">
    <property type="entry name" value="FNR"/>
    <property type="match status" value="1"/>
</dbReference>
<evidence type="ECO:0000256" key="4">
    <source>
        <dbReference type="ARBA" id="ARBA00022827"/>
    </source>
</evidence>
<evidence type="ECO:0000256" key="6">
    <source>
        <dbReference type="ARBA" id="ARBA00023002"/>
    </source>
</evidence>
<keyword evidence="8" id="KW-1185">Reference proteome</keyword>
<dbReference type="Proteomes" id="UP001219605">
    <property type="component" value="Chromosome"/>
</dbReference>
<comment type="similarity">
    <text evidence="2">Belongs to the ferredoxin--NADP reductase type 1 family.</text>
</comment>
<evidence type="ECO:0000313" key="8">
    <source>
        <dbReference type="Proteomes" id="UP001219605"/>
    </source>
</evidence>
<dbReference type="Gene3D" id="3.40.50.720">
    <property type="entry name" value="NAD(P)-binding Rossmann-like Domain"/>
    <property type="match status" value="1"/>
</dbReference>
<gene>
    <name evidence="7" type="ORF">PVK37_23710</name>
</gene>
<dbReference type="PANTHER" id="PTHR48467">
    <property type="entry name" value="GLUTAMATE SYNTHASE 1 [NADH], CHLOROPLASTIC-LIKE"/>
    <property type="match status" value="1"/>
</dbReference>
<evidence type="ECO:0000256" key="5">
    <source>
        <dbReference type="ARBA" id="ARBA00022857"/>
    </source>
</evidence>
<protein>
    <submittedName>
        <fullName evidence="7">NADP oxidoreductase</fullName>
    </submittedName>
</protein>
<comment type="cofactor">
    <cofactor evidence="1">
        <name>FAD</name>
        <dbReference type="ChEBI" id="CHEBI:57692"/>
    </cofactor>
</comment>
<organism evidence="7 8">
    <name type="scientific">Micromonospora cathayae</name>
    <dbReference type="NCBI Taxonomy" id="3028804"/>
    <lineage>
        <taxon>Bacteria</taxon>
        <taxon>Bacillati</taxon>
        <taxon>Actinomycetota</taxon>
        <taxon>Actinomycetes</taxon>
        <taxon>Micromonosporales</taxon>
        <taxon>Micromonosporaceae</taxon>
        <taxon>Micromonospora</taxon>
    </lineage>
</organism>
<evidence type="ECO:0000256" key="2">
    <source>
        <dbReference type="ARBA" id="ARBA00008312"/>
    </source>
</evidence>
<proteinExistence type="inferred from homology"/>
<dbReference type="SUPFAM" id="SSF51971">
    <property type="entry name" value="Nucleotide-binding domain"/>
    <property type="match status" value="2"/>
</dbReference>
<keyword evidence="3" id="KW-0285">Flavoprotein</keyword>
<dbReference type="PANTHER" id="PTHR48467:SF1">
    <property type="entry name" value="GLUTAMATE SYNTHASE 1 [NADH], CHLOROPLASTIC-LIKE"/>
    <property type="match status" value="1"/>
</dbReference>
<dbReference type="RefSeq" id="WP_275029964.1">
    <property type="nucleotide sequence ID" value="NZ_CP118615.1"/>
</dbReference>
<evidence type="ECO:0000256" key="3">
    <source>
        <dbReference type="ARBA" id="ARBA00022630"/>
    </source>
</evidence>
<dbReference type="InterPro" id="IPR021163">
    <property type="entry name" value="Ferredox_Rdtase_adrenod"/>
</dbReference>
<sequence length="479" mass="50686">MNRYRFAVVGAGPAGAYTTSALLTGTAAAGVPAQVDLLDRLPTPWGLVRSGVAPDHPQTRSVTRVFERVVDHPDARFLGGIEIGRDLTHHDLLELYDAVVYATGAPDDRPLAVPGAEPPVAVPGVDLPRAVPGVDLPRAVPGVDLPRAVPGVDLPGSLAAGRFVRWYNGHPDAADERIVLDHHRAVVVGNGNVALDCARLLVRDPTELARTDIADPALAAFTDSRIREVVVLGRRHPARAAFTLPELAELGRLTGVDVVVDAPDLAGDGPVLDALRDLAARPVHPGRRRLVLRFQVSPVALVGERRVTALDLVHNDIVDGRVQPTGRTERLDCGLVVHAVGFRGRPLPGVPFDERHGHVAHTAGRVAPRVYVAGWAKRGPSGVVGTNRKCATETVAGVLADLADGTLRAGGHDPDKTLAQLRDRCPDLVTLDGWRRIDAAELAAGAAQGRPRVRFTTTAALLAAARGPGSAPDPSPRRR</sequence>
<accession>A0ABY7ZKZ6</accession>
<dbReference type="InterPro" id="IPR055275">
    <property type="entry name" value="Ferredox_Rdtase"/>
</dbReference>
<dbReference type="EMBL" id="CP118615">
    <property type="protein sequence ID" value="WDZ83446.1"/>
    <property type="molecule type" value="Genomic_DNA"/>
</dbReference>
<evidence type="ECO:0000313" key="7">
    <source>
        <dbReference type="EMBL" id="WDZ83446.1"/>
    </source>
</evidence>
<dbReference type="PRINTS" id="PR00419">
    <property type="entry name" value="ADXRDTASE"/>
</dbReference>
<keyword evidence="4" id="KW-0274">FAD</keyword>
<keyword evidence="5" id="KW-0521">NADP</keyword>
<reference evidence="7 8" key="1">
    <citation type="submission" date="2023-02" db="EMBL/GenBank/DDBJ databases">
        <authorList>
            <person name="Mo P."/>
        </authorList>
    </citation>
    <scope>NUCLEOTIDE SEQUENCE [LARGE SCALE GENOMIC DNA]</scope>
    <source>
        <strain evidence="7 8">HUAS 3</strain>
    </source>
</reference>
<dbReference type="SUPFAM" id="SSF51905">
    <property type="entry name" value="FAD/NAD(P)-binding domain"/>
    <property type="match status" value="1"/>
</dbReference>